<accession>A0A5J6VHV6</accession>
<keyword evidence="1" id="KW-0547">Nucleotide-binding</keyword>
<dbReference type="SUPFAM" id="SSF52540">
    <property type="entry name" value="P-loop containing nucleoside triphosphate hydrolases"/>
    <property type="match status" value="2"/>
</dbReference>
<dbReference type="CDD" id="cd18785">
    <property type="entry name" value="SF2_C"/>
    <property type="match status" value="1"/>
</dbReference>
<evidence type="ECO:0000313" key="6">
    <source>
        <dbReference type="EMBL" id="QFG73722.1"/>
    </source>
</evidence>
<evidence type="ECO:0000256" key="3">
    <source>
        <dbReference type="ARBA" id="ARBA00022806"/>
    </source>
</evidence>
<evidence type="ECO:0000259" key="5">
    <source>
        <dbReference type="PROSITE" id="PS51192"/>
    </source>
</evidence>
<organism evidence="6">
    <name type="scientific">Megaviridae environmental sample</name>
    <dbReference type="NCBI Taxonomy" id="1737588"/>
    <lineage>
        <taxon>Viruses</taxon>
        <taxon>Varidnaviria</taxon>
        <taxon>Bamfordvirae</taxon>
        <taxon>Nucleocytoviricota</taxon>
        <taxon>Megaviricetes</taxon>
        <taxon>Imitervirales</taxon>
        <taxon>Mimiviridae</taxon>
        <taxon>environmental samples</taxon>
    </lineage>
</organism>
<dbReference type="InterPro" id="IPR050615">
    <property type="entry name" value="ATP-dep_DNA_Helicase"/>
</dbReference>
<dbReference type="GO" id="GO:0003677">
    <property type="term" value="F:DNA binding"/>
    <property type="evidence" value="ECO:0007669"/>
    <property type="project" value="InterPro"/>
</dbReference>
<feature type="domain" description="Helicase ATP-binding" evidence="5">
    <location>
        <begin position="83"/>
        <end position="225"/>
    </location>
</feature>
<keyword evidence="3" id="KW-0347">Helicase</keyword>
<dbReference type="InterPro" id="IPR014001">
    <property type="entry name" value="Helicase_ATP-bd"/>
</dbReference>
<dbReference type="GO" id="GO:0016787">
    <property type="term" value="F:hydrolase activity"/>
    <property type="evidence" value="ECO:0007669"/>
    <property type="project" value="UniProtKB-KW"/>
</dbReference>
<proteinExistence type="predicted"/>
<dbReference type="SMART" id="SM00487">
    <property type="entry name" value="DEXDc"/>
    <property type="match status" value="1"/>
</dbReference>
<dbReference type="GO" id="GO:0005524">
    <property type="term" value="F:ATP binding"/>
    <property type="evidence" value="ECO:0007669"/>
    <property type="project" value="UniProtKB-KW"/>
</dbReference>
<reference evidence="6" key="1">
    <citation type="journal article" date="2019" name="Philos. Trans. R. Soc. Lond., B, Biol. Sci.">
        <title>Targeted metagenomic recovery of four divergent viruses reveals shared and distinctive characteristics of giant viruses of marine eukaryotes.</title>
        <authorList>
            <person name="Needham D.M."/>
            <person name="Poirier C."/>
            <person name="Hehenberger E."/>
            <person name="Jimenez V."/>
            <person name="Swalwell J.E."/>
            <person name="Santoro A.E."/>
            <person name="Worden A.Z."/>
        </authorList>
    </citation>
    <scope>NUCLEOTIDE SEQUENCE</scope>
    <source>
        <strain evidence="6">OPacV-662</strain>
    </source>
</reference>
<keyword evidence="4" id="KW-0067">ATP-binding</keyword>
<name>A0A5J6VHV6_9VIRU</name>
<dbReference type="PANTHER" id="PTHR11274:SF0">
    <property type="entry name" value="GENERAL TRANSCRIPTION AND DNA REPAIR FACTOR IIH HELICASE SUBUNIT XPB"/>
    <property type="match status" value="1"/>
</dbReference>
<dbReference type="InterPro" id="IPR006935">
    <property type="entry name" value="Helicase/UvrB_N"/>
</dbReference>
<dbReference type="PROSITE" id="PS51192">
    <property type="entry name" value="HELICASE_ATP_BIND_1"/>
    <property type="match status" value="1"/>
</dbReference>
<sequence>MLIKNIPEHRKALTVKPHSTSRKFKQPPYYVYRLISKQLKVPKFWWWWRNKIPPPTPKPKYTINSKFTGELGSHQKMIVNTIIPKIKERGGGILSVPCGGGKTIMALYIATKLKLKTLIVVPMTILLNQWMDAIKSFTNISPGMIQGATHIDGDIVVGMMHSLARRDYTLQFDMLIVDEVHDIATKGFINVLHKISTPFTLGLSATPKRKDKCEKVFMWFLGGILWEEKRKNAHNVIVKKVPFKINKSDAFNDLLNKENLSRMRTILSKITSRNKLIVAWVGGILERSPSRNILILSDRIEQLWQLNIAFRDRYPQFSSGVLMGPMKHYQRRQTLKRRVIFASMKIAKEGFDHPDLDTLILASPSVDVEQATGRILRKDTGHRPLIIDIVDSVVPFNRWWHVRLKYYKQVGFTIKDKSSKRLYKKSINK</sequence>
<dbReference type="Pfam" id="PF04851">
    <property type="entry name" value="ResIII"/>
    <property type="match status" value="1"/>
</dbReference>
<dbReference type="EMBL" id="MN448270">
    <property type="protein sequence ID" value="QFG73722.1"/>
    <property type="molecule type" value="Genomic_DNA"/>
</dbReference>
<evidence type="ECO:0000256" key="1">
    <source>
        <dbReference type="ARBA" id="ARBA00022741"/>
    </source>
</evidence>
<evidence type="ECO:0000256" key="2">
    <source>
        <dbReference type="ARBA" id="ARBA00022801"/>
    </source>
</evidence>
<evidence type="ECO:0000256" key="4">
    <source>
        <dbReference type="ARBA" id="ARBA00022840"/>
    </source>
</evidence>
<dbReference type="Gene3D" id="3.40.50.300">
    <property type="entry name" value="P-loop containing nucleotide triphosphate hydrolases"/>
    <property type="match status" value="2"/>
</dbReference>
<dbReference type="GO" id="GO:0004386">
    <property type="term" value="F:helicase activity"/>
    <property type="evidence" value="ECO:0007669"/>
    <property type="project" value="UniProtKB-KW"/>
</dbReference>
<keyword evidence="2" id="KW-0378">Hydrolase</keyword>
<dbReference type="PANTHER" id="PTHR11274">
    <property type="entry name" value="RAD25/XP-B DNA REPAIR HELICASE"/>
    <property type="match status" value="1"/>
</dbReference>
<dbReference type="InterPro" id="IPR027417">
    <property type="entry name" value="P-loop_NTPase"/>
</dbReference>
<protein>
    <submittedName>
        <fullName evidence="6">Type III restriction enzyme, res subunit</fullName>
    </submittedName>
</protein>